<dbReference type="SMART" id="SM01127">
    <property type="entry name" value="DDHD"/>
    <property type="match status" value="1"/>
</dbReference>
<dbReference type="InterPro" id="IPR004177">
    <property type="entry name" value="DDHD_dom"/>
</dbReference>
<feature type="domain" description="DDHD" evidence="1">
    <location>
        <begin position="1"/>
        <end position="102"/>
    </location>
</feature>
<evidence type="ECO:0000313" key="2">
    <source>
        <dbReference type="EMBL" id="KAF0692095.1"/>
    </source>
</evidence>
<dbReference type="EMBL" id="VJMH01005982">
    <property type="protein sequence ID" value="KAF0692095.1"/>
    <property type="molecule type" value="Genomic_DNA"/>
</dbReference>
<dbReference type="PROSITE" id="PS51043">
    <property type="entry name" value="DDHD"/>
    <property type="match status" value="1"/>
</dbReference>
<feature type="non-terminal residue" evidence="2">
    <location>
        <position position="1"/>
    </location>
</feature>
<protein>
    <recommendedName>
        <fullName evidence="1">DDHD domain-containing protein</fullName>
    </recommendedName>
</protein>
<dbReference type="SUPFAM" id="SSF50729">
    <property type="entry name" value="PH domain-like"/>
    <property type="match status" value="1"/>
</dbReference>
<dbReference type="OrthoDB" id="69269at2759"/>
<reference evidence="2" key="1">
    <citation type="submission" date="2019-06" db="EMBL/GenBank/DDBJ databases">
        <title>Genomics analysis of Aphanomyces spp. identifies a new class of oomycete effector associated with host adaptation.</title>
        <authorList>
            <person name="Gaulin E."/>
        </authorList>
    </citation>
    <scope>NUCLEOTIDE SEQUENCE</scope>
    <source>
        <strain evidence="2">CBS 578.67</strain>
    </source>
</reference>
<proteinExistence type="predicted"/>
<accession>A0A6A4Y6N6</accession>
<dbReference type="GO" id="GO:0046872">
    <property type="term" value="F:metal ion binding"/>
    <property type="evidence" value="ECO:0007669"/>
    <property type="project" value="InterPro"/>
</dbReference>
<comment type="caution">
    <text evidence="2">The sequence shown here is derived from an EMBL/GenBank/DDBJ whole genome shotgun (WGS) entry which is preliminary data.</text>
</comment>
<evidence type="ECO:0000259" key="1">
    <source>
        <dbReference type="PROSITE" id="PS51043"/>
    </source>
</evidence>
<dbReference type="AlphaFoldDB" id="A0A6A4Y6N6"/>
<name>A0A6A4Y6N6_9STRA</name>
<sequence length="374" mass="41554">LVHPSDPIAYRVEPLFYGTVAASVALVSAHQCKHEKMTFQALAALWDTLTTPADENAAPRLDFETRRYRQEGLLELANAPAAHSTYWASEDVVLFVLMQMARPVADALRQYAASGRPMPALSHRHALATLSPATCVDLVASATVKHHVAHHARVVLLDDAHLFVVRRVKNVACKKRWVLELTGDTTVSAGADVGGEPSFTIAPARGKLQDVKERILTSLFHNGDDGNEPKTYTAASVAKRDDWVRQIQDVIDACKQTNQGRAARRRVHATGLDTPKEWFVDYFGARKTGHVRRDGKSRRWMVLTDATLDCFDTEPSLEALFVVKLQDSTIQESRHRSILRVSSHTGIHLDIQFKQDDQYLEWAAAVKARGAVLV</sequence>
<organism evidence="2">
    <name type="scientific">Aphanomyces stellatus</name>
    <dbReference type="NCBI Taxonomy" id="120398"/>
    <lineage>
        <taxon>Eukaryota</taxon>
        <taxon>Sar</taxon>
        <taxon>Stramenopiles</taxon>
        <taxon>Oomycota</taxon>
        <taxon>Saprolegniomycetes</taxon>
        <taxon>Saprolegniales</taxon>
        <taxon>Verrucalvaceae</taxon>
        <taxon>Aphanomyces</taxon>
    </lineage>
</organism>
<gene>
    <name evidence="2" type="ORF">As57867_016706</name>
</gene>